<accession>A0A8S2TUG4</accession>
<sequence length="19" mass="2236">MRGWWPSDIVGYLVKSDIL</sequence>
<gene>
    <name evidence="1" type="ORF">BYL167_LOCUS27761</name>
    <name evidence="2" type="ORF">GIL414_LOCUS61715</name>
</gene>
<evidence type="ECO:0000313" key="1">
    <source>
        <dbReference type="EMBL" id="CAF4308139.1"/>
    </source>
</evidence>
<organism evidence="1 3">
    <name type="scientific">Rotaria magnacalcarata</name>
    <dbReference type="NCBI Taxonomy" id="392030"/>
    <lineage>
        <taxon>Eukaryota</taxon>
        <taxon>Metazoa</taxon>
        <taxon>Spiralia</taxon>
        <taxon>Gnathifera</taxon>
        <taxon>Rotifera</taxon>
        <taxon>Eurotatoria</taxon>
        <taxon>Bdelloidea</taxon>
        <taxon>Philodinida</taxon>
        <taxon>Philodinidae</taxon>
        <taxon>Rotaria</taxon>
    </lineage>
</organism>
<proteinExistence type="predicted"/>
<reference evidence="1" key="1">
    <citation type="submission" date="2021-02" db="EMBL/GenBank/DDBJ databases">
        <authorList>
            <person name="Nowell W R."/>
        </authorList>
    </citation>
    <scope>NUCLEOTIDE SEQUENCE</scope>
</reference>
<evidence type="ECO:0000313" key="3">
    <source>
        <dbReference type="Proteomes" id="UP000681967"/>
    </source>
</evidence>
<comment type="caution">
    <text evidence="1">The sequence shown here is derived from an EMBL/GenBank/DDBJ whole genome shotgun (WGS) entry which is preliminary data.</text>
</comment>
<name>A0A8S2TUG4_9BILA</name>
<dbReference type="Proteomes" id="UP000681720">
    <property type="component" value="Unassembled WGS sequence"/>
</dbReference>
<dbReference type="Proteomes" id="UP000681967">
    <property type="component" value="Unassembled WGS sequence"/>
</dbReference>
<dbReference type="EMBL" id="CAJOBH010037057">
    <property type="protein sequence ID" value="CAF4308139.1"/>
    <property type="molecule type" value="Genomic_DNA"/>
</dbReference>
<evidence type="ECO:0000313" key="2">
    <source>
        <dbReference type="EMBL" id="CAF5080986.1"/>
    </source>
</evidence>
<protein>
    <submittedName>
        <fullName evidence="1">Uncharacterized protein</fullName>
    </submittedName>
</protein>
<feature type="non-terminal residue" evidence="1">
    <location>
        <position position="19"/>
    </location>
</feature>
<dbReference type="EMBL" id="CAJOBJ010243870">
    <property type="protein sequence ID" value="CAF5080986.1"/>
    <property type="molecule type" value="Genomic_DNA"/>
</dbReference>
<dbReference type="AlphaFoldDB" id="A0A8S2TUG4"/>